<keyword evidence="7" id="KW-0479">Metal-binding</keyword>
<dbReference type="PANTHER" id="PTHR30529">
    <property type="entry name" value="CYTOCHROME B561"/>
    <property type="match status" value="1"/>
</dbReference>
<evidence type="ECO:0000256" key="2">
    <source>
        <dbReference type="ARBA" id="ARBA00004651"/>
    </source>
</evidence>
<evidence type="ECO:0000256" key="7">
    <source>
        <dbReference type="ARBA" id="ARBA00022723"/>
    </source>
</evidence>
<protein>
    <submittedName>
        <fullName evidence="15">Cytochrome B</fullName>
    </submittedName>
</protein>
<dbReference type="RefSeq" id="WP_161350350.1">
    <property type="nucleotide sequence ID" value="NZ_WTUX01000010.1"/>
</dbReference>
<feature type="transmembrane region" description="Helical" evidence="13">
    <location>
        <begin position="125"/>
        <end position="148"/>
    </location>
</feature>
<evidence type="ECO:0000256" key="1">
    <source>
        <dbReference type="ARBA" id="ARBA00001970"/>
    </source>
</evidence>
<evidence type="ECO:0000256" key="12">
    <source>
        <dbReference type="ARBA" id="ARBA00037975"/>
    </source>
</evidence>
<evidence type="ECO:0000256" key="5">
    <source>
        <dbReference type="ARBA" id="ARBA00022617"/>
    </source>
</evidence>
<evidence type="ECO:0000256" key="9">
    <source>
        <dbReference type="ARBA" id="ARBA00022989"/>
    </source>
</evidence>
<evidence type="ECO:0000256" key="8">
    <source>
        <dbReference type="ARBA" id="ARBA00022982"/>
    </source>
</evidence>
<evidence type="ECO:0000256" key="13">
    <source>
        <dbReference type="SAM" id="Phobius"/>
    </source>
</evidence>
<keyword evidence="9 13" id="KW-1133">Transmembrane helix</keyword>
<evidence type="ECO:0000256" key="11">
    <source>
        <dbReference type="ARBA" id="ARBA00023136"/>
    </source>
</evidence>
<dbReference type="InterPro" id="IPR016174">
    <property type="entry name" value="Di-haem_cyt_TM"/>
</dbReference>
<evidence type="ECO:0000313" key="16">
    <source>
        <dbReference type="Proteomes" id="UP000467322"/>
    </source>
</evidence>
<keyword evidence="11 13" id="KW-0472">Membrane</keyword>
<keyword evidence="4" id="KW-1003">Cell membrane</keyword>
<accession>A0A845M3B0</accession>
<comment type="cofactor">
    <cofactor evidence="1">
        <name>heme b</name>
        <dbReference type="ChEBI" id="CHEBI:60344"/>
    </cofactor>
</comment>
<name>A0A845M3B0_9RHOB</name>
<evidence type="ECO:0000313" key="15">
    <source>
        <dbReference type="EMBL" id="MZR12227.1"/>
    </source>
</evidence>
<feature type="transmembrane region" description="Helical" evidence="13">
    <location>
        <begin position="95"/>
        <end position="113"/>
    </location>
</feature>
<organism evidence="15 16">
    <name type="scientific">Maritimibacter harenae</name>
    <dbReference type="NCBI Taxonomy" id="2606218"/>
    <lineage>
        <taxon>Bacteria</taxon>
        <taxon>Pseudomonadati</taxon>
        <taxon>Pseudomonadota</taxon>
        <taxon>Alphaproteobacteria</taxon>
        <taxon>Rhodobacterales</taxon>
        <taxon>Roseobacteraceae</taxon>
        <taxon>Maritimibacter</taxon>
    </lineage>
</organism>
<comment type="similarity">
    <text evidence="12">Belongs to the cytochrome b561 family.</text>
</comment>
<keyword evidence="5" id="KW-0349">Heme</keyword>
<dbReference type="EMBL" id="WTUX01000010">
    <property type="protein sequence ID" value="MZR12227.1"/>
    <property type="molecule type" value="Genomic_DNA"/>
</dbReference>
<proteinExistence type="inferred from homology"/>
<feature type="transmembrane region" description="Helical" evidence="13">
    <location>
        <begin position="12"/>
        <end position="29"/>
    </location>
</feature>
<evidence type="ECO:0000259" key="14">
    <source>
        <dbReference type="Pfam" id="PF01292"/>
    </source>
</evidence>
<evidence type="ECO:0000256" key="6">
    <source>
        <dbReference type="ARBA" id="ARBA00022692"/>
    </source>
</evidence>
<dbReference type="InterPro" id="IPR011577">
    <property type="entry name" value="Cyt_b561_bac/Ni-Hgenase"/>
</dbReference>
<feature type="domain" description="Cytochrome b561 bacterial/Ni-hydrogenase" evidence="14">
    <location>
        <begin position="5"/>
        <end position="158"/>
    </location>
</feature>
<dbReference type="AlphaFoldDB" id="A0A845M3B0"/>
<keyword evidence="8" id="KW-0249">Electron transport</keyword>
<keyword evidence="10" id="KW-0408">Iron</keyword>
<comment type="subcellular location">
    <subcellularLocation>
        <location evidence="2">Cell membrane</location>
        <topology evidence="2">Multi-pass membrane protein</topology>
    </subcellularLocation>
</comment>
<dbReference type="GO" id="GO:0005886">
    <property type="term" value="C:plasma membrane"/>
    <property type="evidence" value="ECO:0007669"/>
    <property type="project" value="UniProtKB-SubCell"/>
</dbReference>
<keyword evidence="3" id="KW-0813">Transport</keyword>
<keyword evidence="16" id="KW-1185">Reference proteome</keyword>
<dbReference type="GO" id="GO:0022904">
    <property type="term" value="P:respiratory electron transport chain"/>
    <property type="evidence" value="ECO:0007669"/>
    <property type="project" value="InterPro"/>
</dbReference>
<reference evidence="15 16" key="1">
    <citation type="submission" date="2019-12" db="EMBL/GenBank/DDBJ databases">
        <title>Maritimibacter sp. nov. sp. isolated from sea sand.</title>
        <authorList>
            <person name="Kim J."/>
            <person name="Jeong S.E."/>
            <person name="Jung H.S."/>
            <person name="Jeon C.O."/>
        </authorList>
    </citation>
    <scope>NUCLEOTIDE SEQUENCE [LARGE SCALE GENOMIC DNA]</scope>
    <source>
        <strain evidence="15 16">DP07</strain>
    </source>
</reference>
<gene>
    <name evidence="15" type="ORF">GQE99_04275</name>
</gene>
<dbReference type="GO" id="GO:0009055">
    <property type="term" value="F:electron transfer activity"/>
    <property type="evidence" value="ECO:0007669"/>
    <property type="project" value="InterPro"/>
</dbReference>
<dbReference type="Proteomes" id="UP000467322">
    <property type="component" value="Unassembled WGS sequence"/>
</dbReference>
<evidence type="ECO:0000256" key="10">
    <source>
        <dbReference type="ARBA" id="ARBA00023004"/>
    </source>
</evidence>
<comment type="caution">
    <text evidence="15">The sequence shown here is derived from an EMBL/GenBank/DDBJ whole genome shotgun (WGS) entry which is preliminary data.</text>
</comment>
<dbReference type="Pfam" id="PF01292">
    <property type="entry name" value="Ni_hydr_CYTB"/>
    <property type="match status" value="1"/>
</dbReference>
<dbReference type="InterPro" id="IPR052168">
    <property type="entry name" value="Cytochrome_b561_oxidase"/>
</dbReference>
<evidence type="ECO:0000256" key="4">
    <source>
        <dbReference type="ARBA" id="ARBA00022475"/>
    </source>
</evidence>
<dbReference type="PANTHER" id="PTHR30529:SF1">
    <property type="entry name" value="CYTOCHROME B561 HOMOLOG 2"/>
    <property type="match status" value="1"/>
</dbReference>
<dbReference type="GO" id="GO:0046872">
    <property type="term" value="F:metal ion binding"/>
    <property type="evidence" value="ECO:0007669"/>
    <property type="project" value="UniProtKB-KW"/>
</dbReference>
<evidence type="ECO:0000256" key="3">
    <source>
        <dbReference type="ARBA" id="ARBA00022448"/>
    </source>
</evidence>
<dbReference type="GO" id="GO:0020037">
    <property type="term" value="F:heme binding"/>
    <property type="evidence" value="ECO:0007669"/>
    <property type="project" value="TreeGrafter"/>
</dbReference>
<sequence length="161" mass="17810">MPTGYTRIQIILHWLIFVLIAAQFLFAEGMERAWRAVERGTEVTVDGLVLQHIVTGLLVLALVLWRVAIKLRRGAPALPEDEPAILKITARVTHLVLYLLVILVPVSGAVAWFGGVENAADGHELLKTVLLIVVALHFAGALFQRFVLKSDVMTRMMRPGV</sequence>
<feature type="transmembrane region" description="Helical" evidence="13">
    <location>
        <begin position="49"/>
        <end position="69"/>
    </location>
</feature>
<keyword evidence="6 13" id="KW-0812">Transmembrane</keyword>
<dbReference type="SUPFAM" id="SSF81342">
    <property type="entry name" value="Transmembrane di-heme cytochromes"/>
    <property type="match status" value="1"/>
</dbReference>